<sequence>MFPLFYPVALHICTLDTNKHCLLYRSTGDEGSNSNTARSNIAAPPPKINPASTAKSSVVNLDVSYNLSLESSSSSLFLQSNQKQPPTTNKAAHNVISSTNTTNTMTAMERLNNFMNLLSDDDDDIEIQTVSKSTNPTRPNSAAMKVDDRGMVGTKNIKLDRYRSNPYKPLVSEKETVTSSSKLLPVEELNTSITPTLEKKDKEYAPATNTQFMSTVPAPAPITTTAASTIYKLDLLSSSPSKSKILTFSDDEEDEDLLALLGKSDSTKPARPTSLIRTSTEIDTPSVKITTKSNVGRPIGIRLDDDDSDLEAIADNVVLPSDSDEDSDQGMMMSNIRKKNNNSLLDDSSVLITSTTVKPSLKRKRDPANSSLLDSFEELDARAKQRMKNKYDKVEVPTEVTYKNGFTGSLLAELELDMTDDTGSVARRSSSDPGFKKRNYNMADLSSLAQPKSKEKSSKLTETLSGALSNRGMQRSQTLTNAISNATSATSKSSQKTKEPAVRMTKEQREEFKQLQAQHKLNQKLFKTANKSKREKVELLNEMIINIPSELMDKFKTVDEYQEILKDIQINSRPQTNQRLVTFSRKATSFYNASVDLFYPKEPFIIHECVAALVYTAEDFLSLIEEGTVLSTFQNFQRENMDKISNLIIVIIGLDSLMSKIKSQHNRKHTALVRQQLQPVSETSSATASSNKRKKSKTNEISLTVEELEEAVTLLEVNSFKTFATKNLYDTLTRLRSFTYTISSSRYDKNERNPDFATIGTLKSGEDMDQSYLFMLQTLPIMTEPRAKRVMEKIPTFRKLYEMVERGRALVGNDGKNLFPGSIDGMVRRIFSSDDEEQLLRNQI</sequence>
<evidence type="ECO:0008006" key="16">
    <source>
        <dbReference type="Google" id="ProtNLM"/>
    </source>
</evidence>
<feature type="compositionally biased region" description="Polar residues" evidence="13">
    <location>
        <begin position="466"/>
        <end position="475"/>
    </location>
</feature>
<evidence type="ECO:0000256" key="9">
    <source>
        <dbReference type="ARBA" id="ARBA00023172"/>
    </source>
</evidence>
<dbReference type="GO" id="GO:0046872">
    <property type="term" value="F:metal ion binding"/>
    <property type="evidence" value="ECO:0007669"/>
    <property type="project" value="UniProtKB-KW"/>
</dbReference>
<keyword evidence="12" id="KW-0469">Meiosis</keyword>
<feature type="compositionally biased region" description="Polar residues" evidence="13">
    <location>
        <begin position="676"/>
        <end position="690"/>
    </location>
</feature>
<dbReference type="PANTHER" id="PTHR21077:SF5">
    <property type="entry name" value="CROSSOVER JUNCTION ENDONUCLEASE MMS4"/>
    <property type="match status" value="1"/>
</dbReference>
<reference evidence="14" key="2">
    <citation type="submission" date="2021-01" db="EMBL/GenBank/DDBJ databases">
        <authorList>
            <person name="Schikora-Tamarit M.A."/>
        </authorList>
    </citation>
    <scope>NUCLEOTIDE SEQUENCE</scope>
    <source>
        <strain evidence="14">CBS2887</strain>
    </source>
</reference>
<dbReference type="GO" id="GO:0031297">
    <property type="term" value="P:replication fork processing"/>
    <property type="evidence" value="ECO:0007669"/>
    <property type="project" value="TreeGrafter"/>
</dbReference>
<gene>
    <name evidence="14" type="ORF">WICPIJ_006507</name>
</gene>
<keyword evidence="5" id="KW-0255">Endonuclease</keyword>
<evidence type="ECO:0000256" key="11">
    <source>
        <dbReference type="ARBA" id="ARBA00023242"/>
    </source>
</evidence>
<evidence type="ECO:0000256" key="3">
    <source>
        <dbReference type="ARBA" id="ARBA00022722"/>
    </source>
</evidence>
<dbReference type="InterPro" id="IPR033310">
    <property type="entry name" value="Mms4/EME1/EME2"/>
</dbReference>
<evidence type="ECO:0000256" key="10">
    <source>
        <dbReference type="ARBA" id="ARBA00023204"/>
    </source>
</evidence>
<keyword evidence="3" id="KW-0540">Nuclease</keyword>
<keyword evidence="15" id="KW-1185">Reference proteome</keyword>
<dbReference type="GO" id="GO:0008821">
    <property type="term" value="F:crossover junction DNA endonuclease activity"/>
    <property type="evidence" value="ECO:0007669"/>
    <property type="project" value="TreeGrafter"/>
</dbReference>
<evidence type="ECO:0000313" key="14">
    <source>
        <dbReference type="EMBL" id="KAH3682516.1"/>
    </source>
</evidence>
<dbReference type="Gene3D" id="3.40.50.10130">
    <property type="match status" value="1"/>
</dbReference>
<dbReference type="GO" id="GO:0031573">
    <property type="term" value="P:mitotic intra-S DNA damage checkpoint signaling"/>
    <property type="evidence" value="ECO:0007669"/>
    <property type="project" value="TreeGrafter"/>
</dbReference>
<keyword evidence="4" id="KW-0479">Metal-binding</keyword>
<keyword evidence="7" id="KW-0378">Hydrolase</keyword>
<dbReference type="GO" id="GO:0048476">
    <property type="term" value="C:Holliday junction resolvase complex"/>
    <property type="evidence" value="ECO:0007669"/>
    <property type="project" value="InterPro"/>
</dbReference>
<comment type="caution">
    <text evidence="14">The sequence shown here is derived from an EMBL/GenBank/DDBJ whole genome shotgun (WGS) entry which is preliminary data.</text>
</comment>
<dbReference type="PANTHER" id="PTHR21077">
    <property type="entry name" value="EME1 PROTEIN"/>
    <property type="match status" value="1"/>
</dbReference>
<dbReference type="AlphaFoldDB" id="A0A9P8TKT2"/>
<feature type="region of interest" description="Disordered" evidence="13">
    <location>
        <begin position="28"/>
        <end position="52"/>
    </location>
</feature>
<evidence type="ECO:0000256" key="2">
    <source>
        <dbReference type="ARBA" id="ARBA00004123"/>
    </source>
</evidence>
<dbReference type="GO" id="GO:0000712">
    <property type="term" value="P:resolution of meiotic recombination intermediates"/>
    <property type="evidence" value="ECO:0007669"/>
    <property type="project" value="TreeGrafter"/>
</dbReference>
<feature type="region of interest" description="Disordered" evidence="13">
    <location>
        <begin position="422"/>
        <end position="475"/>
    </location>
</feature>
<organism evidence="14 15">
    <name type="scientific">Wickerhamomyces pijperi</name>
    <name type="common">Yeast</name>
    <name type="synonym">Pichia pijperi</name>
    <dbReference type="NCBI Taxonomy" id="599730"/>
    <lineage>
        <taxon>Eukaryota</taxon>
        <taxon>Fungi</taxon>
        <taxon>Dikarya</taxon>
        <taxon>Ascomycota</taxon>
        <taxon>Saccharomycotina</taxon>
        <taxon>Saccharomycetes</taxon>
        <taxon>Phaffomycetales</taxon>
        <taxon>Wickerhamomycetaceae</taxon>
        <taxon>Wickerhamomyces</taxon>
    </lineage>
</organism>
<name>A0A9P8TKT2_WICPI</name>
<comment type="subcellular location">
    <subcellularLocation>
        <location evidence="2">Nucleus</location>
    </subcellularLocation>
</comment>
<dbReference type="GO" id="GO:0005634">
    <property type="term" value="C:nucleus"/>
    <property type="evidence" value="ECO:0007669"/>
    <property type="project" value="UniProtKB-SubCell"/>
</dbReference>
<reference evidence="14" key="1">
    <citation type="journal article" date="2021" name="Open Biol.">
        <title>Shared evolutionary footprints suggest mitochondrial oxidative damage underlies multiple complex I losses in fungi.</title>
        <authorList>
            <person name="Schikora-Tamarit M.A."/>
            <person name="Marcet-Houben M."/>
            <person name="Nosek J."/>
            <person name="Gabaldon T."/>
        </authorList>
    </citation>
    <scope>NUCLEOTIDE SEQUENCE</scope>
    <source>
        <strain evidence="14">CBS2887</strain>
    </source>
</reference>
<feature type="compositionally biased region" description="Polar residues" evidence="13">
    <location>
        <begin position="29"/>
        <end position="39"/>
    </location>
</feature>
<dbReference type="Proteomes" id="UP000774326">
    <property type="component" value="Unassembled WGS sequence"/>
</dbReference>
<evidence type="ECO:0000256" key="1">
    <source>
        <dbReference type="ARBA" id="ARBA00001946"/>
    </source>
</evidence>
<evidence type="ECO:0000256" key="8">
    <source>
        <dbReference type="ARBA" id="ARBA00022842"/>
    </source>
</evidence>
<keyword evidence="9" id="KW-0233">DNA recombination</keyword>
<keyword evidence="8" id="KW-0460">Magnesium</keyword>
<evidence type="ECO:0000313" key="15">
    <source>
        <dbReference type="Proteomes" id="UP000774326"/>
    </source>
</evidence>
<proteinExistence type="predicted"/>
<dbReference type="OrthoDB" id="343092at2759"/>
<evidence type="ECO:0000256" key="5">
    <source>
        <dbReference type="ARBA" id="ARBA00022759"/>
    </source>
</evidence>
<protein>
    <recommendedName>
        <fullName evidence="16">ERCC4 domain-containing protein</fullName>
    </recommendedName>
</protein>
<keyword evidence="10" id="KW-0234">DNA repair</keyword>
<evidence type="ECO:0000256" key="12">
    <source>
        <dbReference type="ARBA" id="ARBA00023254"/>
    </source>
</evidence>
<keyword evidence="11" id="KW-0539">Nucleus</keyword>
<feature type="region of interest" description="Disordered" evidence="13">
    <location>
        <begin position="676"/>
        <end position="696"/>
    </location>
</feature>
<evidence type="ECO:0000256" key="13">
    <source>
        <dbReference type="SAM" id="MobiDB-lite"/>
    </source>
</evidence>
<keyword evidence="6" id="KW-0227">DNA damage</keyword>
<dbReference type="EMBL" id="JAEUBG010003665">
    <property type="protein sequence ID" value="KAH3682516.1"/>
    <property type="molecule type" value="Genomic_DNA"/>
</dbReference>
<evidence type="ECO:0000256" key="4">
    <source>
        <dbReference type="ARBA" id="ARBA00022723"/>
    </source>
</evidence>
<comment type="cofactor">
    <cofactor evidence="1">
        <name>Mg(2+)</name>
        <dbReference type="ChEBI" id="CHEBI:18420"/>
    </cofactor>
</comment>
<accession>A0A9P8TKT2</accession>
<dbReference type="GO" id="GO:0006302">
    <property type="term" value="P:double-strand break repair"/>
    <property type="evidence" value="ECO:0007669"/>
    <property type="project" value="TreeGrafter"/>
</dbReference>
<evidence type="ECO:0000256" key="7">
    <source>
        <dbReference type="ARBA" id="ARBA00022801"/>
    </source>
</evidence>
<evidence type="ECO:0000256" key="6">
    <source>
        <dbReference type="ARBA" id="ARBA00022763"/>
    </source>
</evidence>